<feature type="region of interest" description="Disordered" evidence="1">
    <location>
        <begin position="37"/>
        <end position="58"/>
    </location>
</feature>
<sequence>MSLSRTFICRLQAKQTRSLTPILPHGAIKHRTITKTPLTGARKPASPRPISHAFDPATAPPPTTAPPFHFLHPASLTTPEYQHTITITPPNFKVPWPTSLPCAVQSRYWREAEHAATDYLYAILSSHPNNETKEKYIATVSDAAVSYAINLIPLGNLARTNLLTRTFVLAFLHDDAVDKPDRERNTHLMIPTTSESHIIEEDTSNYAAFNILSREILAEDPTQGELLLQDILSWGSISQDQKPTTFTSLEEYFSHGLEDFGAELILRTVEFSLDLPPFSPEEREELRVLKDLCVRHMLLTNDLYSYAKEVVAEKRGGERVLSAVRVIEQAMGVSETSAKVTLRVVIRDLERKMNEEYVRLQRKEGINEAQLRYARAMIVAVAGNMFFSATCARYARAVEGSELM</sequence>
<dbReference type="EMBL" id="KZ824468">
    <property type="protein sequence ID" value="RAK96933.1"/>
    <property type="molecule type" value="Genomic_DNA"/>
</dbReference>
<organism evidence="2 3">
    <name type="scientific">Aspergillus ibericus CBS 121593</name>
    <dbReference type="NCBI Taxonomy" id="1448316"/>
    <lineage>
        <taxon>Eukaryota</taxon>
        <taxon>Fungi</taxon>
        <taxon>Dikarya</taxon>
        <taxon>Ascomycota</taxon>
        <taxon>Pezizomycotina</taxon>
        <taxon>Eurotiomycetes</taxon>
        <taxon>Eurotiomycetidae</taxon>
        <taxon>Eurotiales</taxon>
        <taxon>Aspergillaceae</taxon>
        <taxon>Aspergillus</taxon>
        <taxon>Aspergillus subgen. Circumdati</taxon>
    </lineage>
</organism>
<accession>A0A395GS74</accession>
<dbReference type="Proteomes" id="UP000249402">
    <property type="component" value="Unassembled WGS sequence"/>
</dbReference>
<keyword evidence="3" id="KW-1185">Reference proteome</keyword>
<dbReference type="OrthoDB" id="3004402at2759"/>
<evidence type="ECO:0000313" key="3">
    <source>
        <dbReference type="Proteomes" id="UP000249402"/>
    </source>
</evidence>
<dbReference type="VEuPathDB" id="FungiDB:BO80DRAFT_390640"/>
<evidence type="ECO:0000256" key="1">
    <source>
        <dbReference type="SAM" id="MobiDB-lite"/>
    </source>
</evidence>
<dbReference type="AlphaFoldDB" id="A0A395GS74"/>
<dbReference type="RefSeq" id="XP_025571261.1">
    <property type="nucleotide sequence ID" value="XM_025717155.1"/>
</dbReference>
<name>A0A395GS74_9EURO</name>
<dbReference type="GeneID" id="37222020"/>
<evidence type="ECO:0000313" key="2">
    <source>
        <dbReference type="EMBL" id="RAK96933.1"/>
    </source>
</evidence>
<protein>
    <submittedName>
        <fullName evidence="2">Terpenoid synthase</fullName>
    </submittedName>
</protein>
<proteinExistence type="predicted"/>
<dbReference type="SUPFAM" id="SSF48576">
    <property type="entry name" value="Terpenoid synthases"/>
    <property type="match status" value="1"/>
</dbReference>
<gene>
    <name evidence="2" type="ORF">BO80DRAFT_390640</name>
</gene>
<dbReference type="InterPro" id="IPR008949">
    <property type="entry name" value="Isoprenoid_synthase_dom_sf"/>
</dbReference>
<dbReference type="Pfam" id="PF19086">
    <property type="entry name" value="Terpene_syn_C_2"/>
    <property type="match status" value="1"/>
</dbReference>
<dbReference type="Gene3D" id="1.10.600.10">
    <property type="entry name" value="Farnesyl Diphosphate Synthase"/>
    <property type="match status" value="1"/>
</dbReference>
<reference evidence="2 3" key="1">
    <citation type="submission" date="2018-02" db="EMBL/GenBank/DDBJ databases">
        <title>The genomes of Aspergillus section Nigri reveals drivers in fungal speciation.</title>
        <authorList>
            <consortium name="DOE Joint Genome Institute"/>
            <person name="Vesth T.C."/>
            <person name="Nybo J."/>
            <person name="Theobald S."/>
            <person name="Brandl J."/>
            <person name="Frisvad J.C."/>
            <person name="Nielsen K.F."/>
            <person name="Lyhne E.K."/>
            <person name="Kogle M.E."/>
            <person name="Kuo A."/>
            <person name="Riley R."/>
            <person name="Clum A."/>
            <person name="Nolan M."/>
            <person name="Lipzen A."/>
            <person name="Salamov A."/>
            <person name="Henrissat B."/>
            <person name="Wiebenga A."/>
            <person name="De vries R.P."/>
            <person name="Grigoriev I.V."/>
            <person name="Mortensen U.H."/>
            <person name="Andersen M.R."/>
            <person name="Baker S.E."/>
        </authorList>
    </citation>
    <scope>NUCLEOTIDE SEQUENCE [LARGE SCALE GENOMIC DNA]</scope>
    <source>
        <strain evidence="2 3">CBS 121593</strain>
    </source>
</reference>